<comment type="caution">
    <text evidence="2">The sequence shown here is derived from an EMBL/GenBank/DDBJ whole genome shotgun (WGS) entry which is preliminary data.</text>
</comment>
<dbReference type="InterPro" id="IPR007730">
    <property type="entry name" value="SPOR-like_dom"/>
</dbReference>
<reference evidence="2" key="1">
    <citation type="submission" date="2021-11" db="EMBL/GenBank/DDBJ databases">
        <title>BS-T2-15 a new species belonging to the Comamonadaceae family isolated from the soil of a French oak forest.</title>
        <authorList>
            <person name="Mieszkin S."/>
            <person name="Alain K."/>
        </authorList>
    </citation>
    <scope>NUCLEOTIDE SEQUENCE</scope>
    <source>
        <strain evidence="2">BS-T2-15</strain>
    </source>
</reference>
<dbReference type="SUPFAM" id="SSF110997">
    <property type="entry name" value="Sporulation related repeat"/>
    <property type="match status" value="1"/>
</dbReference>
<dbReference type="Pfam" id="PF05036">
    <property type="entry name" value="SPOR"/>
    <property type="match status" value="1"/>
</dbReference>
<dbReference type="GO" id="GO:0042834">
    <property type="term" value="F:peptidoglycan binding"/>
    <property type="evidence" value="ECO:0007669"/>
    <property type="project" value="InterPro"/>
</dbReference>
<evidence type="ECO:0000259" key="1">
    <source>
        <dbReference type="PROSITE" id="PS51724"/>
    </source>
</evidence>
<keyword evidence="3" id="KW-1185">Reference proteome</keyword>
<organism evidence="2 3">
    <name type="scientific">Scleromatobacter humisilvae</name>
    <dbReference type="NCBI Taxonomy" id="2897159"/>
    <lineage>
        <taxon>Bacteria</taxon>
        <taxon>Pseudomonadati</taxon>
        <taxon>Pseudomonadota</taxon>
        <taxon>Betaproteobacteria</taxon>
        <taxon>Burkholderiales</taxon>
        <taxon>Sphaerotilaceae</taxon>
        <taxon>Scleromatobacter</taxon>
    </lineage>
</organism>
<gene>
    <name evidence="2" type="ORF">LPC04_18620</name>
</gene>
<sequence length="194" mass="19769">MAADKPAVVAVGDLDRPLATSRAKPVAAAASSVATPLPPTSGDVVAAAVDPLRPATAVGAPSATPAPGVDLGAAAAADSASAVPGAVTTVSETVVASTTARAPDKPDERGRADTTAGIGWWLQLGAFKQRDGALDFQRRLIDEQPWLAPLLAVFNDHGLNKLQAGPYVTRDDAKGAAERIRTALQLVPTIVEKR</sequence>
<name>A0A9X2C0Z4_9BURK</name>
<dbReference type="InterPro" id="IPR036680">
    <property type="entry name" value="SPOR-like_sf"/>
</dbReference>
<protein>
    <submittedName>
        <fullName evidence="2">SPOR domain-containing protein</fullName>
    </submittedName>
</protein>
<dbReference type="Proteomes" id="UP001139353">
    <property type="component" value="Unassembled WGS sequence"/>
</dbReference>
<accession>A0A9X2C0Z4</accession>
<dbReference type="EMBL" id="JAJLJH010000005">
    <property type="protein sequence ID" value="MCK9687722.1"/>
    <property type="molecule type" value="Genomic_DNA"/>
</dbReference>
<dbReference type="Gene3D" id="3.30.70.1070">
    <property type="entry name" value="Sporulation related repeat"/>
    <property type="match status" value="1"/>
</dbReference>
<dbReference type="PROSITE" id="PS51724">
    <property type="entry name" value="SPOR"/>
    <property type="match status" value="1"/>
</dbReference>
<evidence type="ECO:0000313" key="2">
    <source>
        <dbReference type="EMBL" id="MCK9687722.1"/>
    </source>
</evidence>
<feature type="domain" description="SPOR" evidence="1">
    <location>
        <begin position="114"/>
        <end position="193"/>
    </location>
</feature>
<proteinExistence type="predicted"/>
<evidence type="ECO:0000313" key="3">
    <source>
        <dbReference type="Proteomes" id="UP001139353"/>
    </source>
</evidence>
<dbReference type="AlphaFoldDB" id="A0A9X2C0Z4"/>